<name>A0A372ZVF1_9ACTN</name>
<gene>
    <name evidence="2" type="ORF">DR950_18235</name>
</gene>
<feature type="region of interest" description="Disordered" evidence="1">
    <location>
        <begin position="119"/>
        <end position="151"/>
    </location>
</feature>
<reference evidence="2 3" key="1">
    <citation type="submission" date="2018-08" db="EMBL/GenBank/DDBJ databases">
        <title>Diversity &amp; Physiological Properties of Lignin-Decomposing Actinobacteria from Soil.</title>
        <authorList>
            <person name="Roh S.G."/>
            <person name="Kim S.B."/>
        </authorList>
    </citation>
    <scope>NUCLEOTIDE SEQUENCE [LARGE SCALE GENOMIC DNA]</scope>
    <source>
        <strain evidence="2 3">MMS17-GH009</strain>
    </source>
</reference>
<accession>A0A372ZVF1</accession>
<dbReference type="RefSeq" id="WP_117487672.1">
    <property type="nucleotide sequence ID" value="NZ_QVIG01000001.1"/>
</dbReference>
<comment type="caution">
    <text evidence="2">The sequence shown here is derived from an EMBL/GenBank/DDBJ whole genome shotgun (WGS) entry which is preliminary data.</text>
</comment>
<dbReference type="AlphaFoldDB" id="A0A372ZVF1"/>
<feature type="compositionally biased region" description="Basic residues" evidence="1">
    <location>
        <begin position="129"/>
        <end position="140"/>
    </location>
</feature>
<dbReference type="EMBL" id="QVIG01000001">
    <property type="protein sequence ID" value="RGD59474.1"/>
    <property type="molecule type" value="Genomic_DNA"/>
</dbReference>
<protein>
    <submittedName>
        <fullName evidence="2">Uncharacterized protein</fullName>
    </submittedName>
</protein>
<organism evidence="2 3">
    <name type="scientific">Kitasatospora xanthocidica</name>
    <dbReference type="NCBI Taxonomy" id="83382"/>
    <lineage>
        <taxon>Bacteria</taxon>
        <taxon>Bacillati</taxon>
        <taxon>Actinomycetota</taxon>
        <taxon>Actinomycetes</taxon>
        <taxon>Kitasatosporales</taxon>
        <taxon>Streptomycetaceae</taxon>
        <taxon>Kitasatospora</taxon>
    </lineage>
</organism>
<dbReference type="Proteomes" id="UP000263377">
    <property type="component" value="Unassembled WGS sequence"/>
</dbReference>
<evidence type="ECO:0000313" key="2">
    <source>
        <dbReference type="EMBL" id="RGD59474.1"/>
    </source>
</evidence>
<keyword evidence="3" id="KW-1185">Reference proteome</keyword>
<evidence type="ECO:0000256" key="1">
    <source>
        <dbReference type="SAM" id="MobiDB-lite"/>
    </source>
</evidence>
<evidence type="ECO:0000313" key="3">
    <source>
        <dbReference type="Proteomes" id="UP000263377"/>
    </source>
</evidence>
<proteinExistence type="predicted"/>
<feature type="compositionally biased region" description="Basic and acidic residues" evidence="1">
    <location>
        <begin position="141"/>
        <end position="151"/>
    </location>
</feature>
<sequence>MGQEHDELEAALAKFERADAVWQAVKAVLDSAASDRVDAMKDVVDLVGQTVAAPLLNLDQSTISRTLSRPREPRKIPLPPAMLDLFTHGSRFDQARDLVFGDLEPPGQELQDRWIQLTEANKGWDGVPKPKKAEKKKPKKTAKDGKGKTGK</sequence>